<evidence type="ECO:0000313" key="1">
    <source>
        <dbReference type="EMBL" id="RXZ54306.1"/>
    </source>
</evidence>
<dbReference type="RefSeq" id="WP_129424549.1">
    <property type="nucleotide sequence ID" value="NZ_SDPW01000001.1"/>
</dbReference>
<proteinExistence type="predicted"/>
<reference evidence="1 2" key="1">
    <citation type="submission" date="2019-01" db="EMBL/GenBank/DDBJ databases">
        <title>Senegalimassilia sp. nov. KGMB04484 isolated human feces.</title>
        <authorList>
            <person name="Han K.-I."/>
            <person name="Kim J.-S."/>
            <person name="Lee K.C."/>
            <person name="Suh M.K."/>
            <person name="Eom M.K."/>
            <person name="Lee J.H."/>
            <person name="Park S.-H."/>
            <person name="Kang S.W."/>
            <person name="Park J.-E."/>
            <person name="Oh B.S."/>
            <person name="Yu S.Y."/>
            <person name="Choi S.-H."/>
            <person name="Lee D.H."/>
            <person name="Yoon H."/>
            <person name="Kim B.-Y."/>
            <person name="Lee J.H."/>
            <person name="Lee J.-S."/>
        </authorList>
    </citation>
    <scope>NUCLEOTIDE SEQUENCE [LARGE SCALE GENOMIC DNA]</scope>
    <source>
        <strain evidence="1 2">KGMB04484</strain>
    </source>
</reference>
<comment type="caution">
    <text evidence="1">The sequence shown here is derived from an EMBL/GenBank/DDBJ whole genome shotgun (WGS) entry which is preliminary data.</text>
</comment>
<dbReference type="InterPro" id="IPR011050">
    <property type="entry name" value="Pectin_lyase_fold/virulence"/>
</dbReference>
<organism evidence="1 2">
    <name type="scientific">Senegalimassilia faecalis</name>
    <dbReference type="NCBI Taxonomy" id="2509433"/>
    <lineage>
        <taxon>Bacteria</taxon>
        <taxon>Bacillati</taxon>
        <taxon>Actinomycetota</taxon>
        <taxon>Coriobacteriia</taxon>
        <taxon>Coriobacteriales</taxon>
        <taxon>Coriobacteriaceae</taxon>
        <taxon>Senegalimassilia</taxon>
    </lineage>
</organism>
<gene>
    <name evidence="1" type="ORF">ET524_07300</name>
</gene>
<name>A0A4Q2JZC3_9ACTN</name>
<dbReference type="OrthoDB" id="3177650at2"/>
<sequence>MQAAIDAASRNATVKLLADTYENVTISANAITLDLNGHTLNGGTAKAKPALTIDNTRVTVQDSSEAQTGTIMREDTAENSGVSSHYVIDVQGGSGFLLFNGGTVKNNSGTANGAKGASLVRVGNDSNKKAHPVMTIAGGTFTQDNFIAIKVDFGTLHVKAGVINSKNSYAIENWLNANIKENAVVNGNVSTWTYDGGSNSNLNISGGTVNGNVESVTYDGAEGKAAKVSITGGTVNGTLNTVDYSTGTTSNDPTKATIEVTSGTFSTDPSRYLIEGSTATPNADGTFGVAKAYLAQVGETSYYTMDEAFKAQTASGKAITLLRDYTTGSTFNSGSIARVVDLNGHTWTCTGTDANSAAFEINYPNVSLTVKNGKVVSSQLIGLIPSAMGGTIKYDNSTLTFEGVEATTTATSGIETNGNNTNDTVVLKDSTLNVPNGFGIYFPSSGTLTIDNSAINAKTMGAQVCSGNLNVAAGSAITVSGDPVEKLEGDGAIQDGAAISIVNRPGYKGLGQVAITGGTFTAKGDNAAIKAYSWDSSTKQESDFDNAAKTVAVYGGTFSSAVPQALCAEGCDPIDNPDGTHGVSGSAAQVGFKAFNTLQAAIDAAQDGETVTLLADATEDATVAAGKNITLDLGGKTLTNTNAGKASLTIAGDATATVKNGSIVGGTGYYTIDNYGTATLEDVTATAGNTDSSMIRNDGTLTIKSGSYSGGLNVVKSEEDSTLNINGGRFELSYASSQGFTGVILAYGSTIISDGEFICNAPYKKYSSPQVVVTGLVEGHPSSTKVTGGTFVNNSKNSRVEIFWALGKATSGNFEVSGGTFNKSITEGYCADGFIPTKNADGTYGVKEGHYVAQIGSKKYETLADAIRLAAKGKTITLLTDVEQNSQLTIGKNITLDLNGKTIKNTQDIWGNNANAILSITNGAKVTITGNGTIDAKENDCYTINVVKGDLTIENGTFYGNVSVVQVEEGTLSVKGGTFDLRQKWEGSSKYLFNCIDSAYVDGSANVAISGGTFVGFDPSVSPEGEGTSYLAPGYAPTDNGDGTYGVVAGVAQIGSKAYATLAGAVAAAQDGDTITLLSDCSGDGIVVKGDTFPNGLTIDFAGHSYTVGGKLVGSTGTASNGFQLLKGNTIVMRNGSIFGDASVAGDDMTQWSGSPAIMIQNYSNLTLDGMTVKGGKQTCYTLSNNNGDTVIKDSTIVAGQNKQVGGPWAFDVCRYASYPSVSVTVEGNSVIEGSVDVSGAIGKDQSRQLTITGGKFNKAIQVSTQPANIAISGGTFATEIPAEYCAAGYAPADNGDGTYGVKLPEGAYALQDYRSGDLASWTYPTQDGMAFAGWYKDAAFETPCTTSDVEGAAYAKFVKITDLLQFKGGSLRMDVGDPAELTYLRFGYTMAIPEKSTFIENGWYYKRVTVSSPDDVRFVAYNNAMNNDGTVTANLVFNEVKTSLYTANFTEKAFVKYVTVDGTTVEAVESNYQSRSVIDVAGAILEHPMASKAEKEYAKKIKSAIQ</sequence>
<dbReference type="EMBL" id="SDPW01000001">
    <property type="protein sequence ID" value="RXZ54306.1"/>
    <property type="molecule type" value="Genomic_DNA"/>
</dbReference>
<evidence type="ECO:0000313" key="2">
    <source>
        <dbReference type="Proteomes" id="UP000293345"/>
    </source>
</evidence>
<dbReference type="Proteomes" id="UP000293345">
    <property type="component" value="Unassembled WGS sequence"/>
</dbReference>
<dbReference type="SUPFAM" id="SSF51126">
    <property type="entry name" value="Pectin lyase-like"/>
    <property type="match status" value="3"/>
</dbReference>
<keyword evidence="2" id="KW-1185">Reference proteome</keyword>
<dbReference type="InterPro" id="IPR012332">
    <property type="entry name" value="Autotransporter_pectin_lyase_C"/>
</dbReference>
<dbReference type="Gene3D" id="2.160.20.20">
    <property type="match status" value="1"/>
</dbReference>
<protein>
    <submittedName>
        <fullName evidence="1">Uncharacterized protein</fullName>
    </submittedName>
</protein>
<accession>A0A4Q2JZC3</accession>